<feature type="compositionally biased region" description="Basic and acidic residues" evidence="2">
    <location>
        <begin position="231"/>
        <end position="242"/>
    </location>
</feature>
<dbReference type="EMBL" id="CP038254">
    <property type="protein sequence ID" value="QBR83125.1"/>
    <property type="molecule type" value="Genomic_DNA"/>
</dbReference>
<feature type="repeat" description="TPR" evidence="1">
    <location>
        <begin position="79"/>
        <end position="112"/>
    </location>
</feature>
<feature type="compositionally biased region" description="Polar residues" evidence="2">
    <location>
        <begin position="220"/>
        <end position="230"/>
    </location>
</feature>
<reference evidence="4 5" key="1">
    <citation type="submission" date="2019-03" db="EMBL/GenBank/DDBJ databases">
        <title>Diverse conjugative elements silence natural transformation in Legionella species.</title>
        <authorList>
            <person name="Durieux I."/>
            <person name="Ginevra C."/>
            <person name="Attaiech L."/>
            <person name="Picq K."/>
            <person name="Juan P.A."/>
            <person name="Jarraud S."/>
            <person name="Charpentier X."/>
        </authorList>
    </citation>
    <scope>NUCLEOTIDE SEQUENCE [LARGE SCALE GENOMIC DNA]</scope>
    <source>
        <strain evidence="4 5">HL-0427-4011</strain>
    </source>
</reference>
<evidence type="ECO:0000313" key="5">
    <source>
        <dbReference type="Proteomes" id="UP000295517"/>
    </source>
</evidence>
<feature type="compositionally biased region" description="Basic and acidic residues" evidence="2">
    <location>
        <begin position="132"/>
        <end position="218"/>
    </location>
</feature>
<sequence length="271" mass="32657">MMYRLFLLFLLILPSSLTHALSWKDVWLTPDQQAEKMMEKGRFKQAENTFKRKDWSAAAAYRSGNYEQAAQWFGEQRSVEGYYNQGNALAHMGKYEEALQAYDKALNIEPDHQDALYNRKIVVDLLNKEKEKKKQEEQQDKQQQDKQQQDKQQQDKQQQDKQQQDRQQQDKQQQDKQQQDKQQQDKQQQDKQQQDKQQQDKQQQDKQQQDKQQQDKPLKNTMNQVATQSAAEREKQQAKEQWLRVIPDDPGGLMREKFLRDHLRRQRGWYQ</sequence>
<feature type="chain" id="PRO_5043779757" evidence="3">
    <location>
        <begin position="21"/>
        <end position="271"/>
    </location>
</feature>
<feature type="signal peptide" evidence="3">
    <location>
        <begin position="1"/>
        <end position="20"/>
    </location>
</feature>
<keyword evidence="1" id="KW-0802">TPR repeat</keyword>
<accession>A0AAX1EDF8</accession>
<dbReference type="Pfam" id="PF00515">
    <property type="entry name" value="TPR_1"/>
    <property type="match status" value="1"/>
</dbReference>
<evidence type="ECO:0000256" key="2">
    <source>
        <dbReference type="SAM" id="MobiDB-lite"/>
    </source>
</evidence>
<feature type="region of interest" description="Disordered" evidence="2">
    <location>
        <begin position="132"/>
        <end position="271"/>
    </location>
</feature>
<dbReference type="PROSITE" id="PS50005">
    <property type="entry name" value="TPR"/>
    <property type="match status" value="1"/>
</dbReference>
<dbReference type="Gene3D" id="1.25.40.10">
    <property type="entry name" value="Tetratricopeptide repeat domain"/>
    <property type="match status" value="1"/>
</dbReference>
<feature type="compositionally biased region" description="Basic residues" evidence="2">
    <location>
        <begin position="262"/>
        <end position="271"/>
    </location>
</feature>
<dbReference type="InterPro" id="IPR019734">
    <property type="entry name" value="TPR_rpt"/>
</dbReference>
<dbReference type="InterPro" id="IPR011990">
    <property type="entry name" value="TPR-like_helical_dom_sf"/>
</dbReference>
<keyword evidence="3" id="KW-0732">Signal</keyword>
<gene>
    <name evidence="4" type="ORF">E3983_01385</name>
</gene>
<dbReference type="RefSeq" id="WP_135059600.1">
    <property type="nucleotide sequence ID" value="NZ_CP038254.1"/>
</dbReference>
<proteinExistence type="predicted"/>
<dbReference type="PROSITE" id="PS50293">
    <property type="entry name" value="TPR_REGION"/>
    <property type="match status" value="1"/>
</dbReference>
<name>A0AAX1EDF8_9GAMM</name>
<protein>
    <submittedName>
        <fullName evidence="4">Tetratricopeptide repeat protein</fullName>
    </submittedName>
</protein>
<dbReference type="SUPFAM" id="SSF48452">
    <property type="entry name" value="TPR-like"/>
    <property type="match status" value="1"/>
</dbReference>
<evidence type="ECO:0000313" key="4">
    <source>
        <dbReference type="EMBL" id="QBR83125.1"/>
    </source>
</evidence>
<dbReference type="SMART" id="SM00028">
    <property type="entry name" value="TPR"/>
    <property type="match status" value="1"/>
</dbReference>
<evidence type="ECO:0000256" key="3">
    <source>
        <dbReference type="SAM" id="SignalP"/>
    </source>
</evidence>
<dbReference type="AlphaFoldDB" id="A0AAX1EDF8"/>
<organism evidence="4 5">
    <name type="scientific">Legionella israelensis</name>
    <dbReference type="NCBI Taxonomy" id="454"/>
    <lineage>
        <taxon>Bacteria</taxon>
        <taxon>Pseudomonadati</taxon>
        <taxon>Pseudomonadota</taxon>
        <taxon>Gammaproteobacteria</taxon>
        <taxon>Legionellales</taxon>
        <taxon>Legionellaceae</taxon>
        <taxon>Legionella</taxon>
    </lineage>
</organism>
<dbReference type="Proteomes" id="UP000295517">
    <property type="component" value="Chromosome"/>
</dbReference>
<evidence type="ECO:0000256" key="1">
    <source>
        <dbReference type="PROSITE-ProRule" id="PRU00339"/>
    </source>
</evidence>